<dbReference type="InterPro" id="IPR025256">
    <property type="entry name" value="TM7S3/TM198-like_dom"/>
</dbReference>
<feature type="transmembrane region" description="Helical" evidence="7">
    <location>
        <begin position="112"/>
        <end position="129"/>
    </location>
</feature>
<feature type="domain" description="TM7S3/TM198-like" evidence="8">
    <location>
        <begin position="40"/>
        <end position="233"/>
    </location>
</feature>
<feature type="transmembrane region" description="Helical" evidence="7">
    <location>
        <begin position="32"/>
        <end position="53"/>
    </location>
</feature>
<keyword evidence="5 7" id="KW-0472">Membrane</keyword>
<feature type="transmembrane region" description="Helical" evidence="7">
    <location>
        <begin position="141"/>
        <end position="159"/>
    </location>
</feature>
<evidence type="ECO:0000313" key="9">
    <source>
        <dbReference type="EMBL" id="KAG0318840.1"/>
    </source>
</evidence>
<feature type="transmembrane region" description="Helical" evidence="7">
    <location>
        <begin position="166"/>
        <end position="185"/>
    </location>
</feature>
<dbReference type="PANTHER" id="PTHR31247">
    <property type="entry name" value="TRANSMEMBRANE PROTEIN 198 FAMILY MEMBER"/>
    <property type="match status" value="1"/>
</dbReference>
<comment type="similarity">
    <text evidence="2">Belongs to the TMEM198 family.</text>
</comment>
<feature type="transmembrane region" description="Helical" evidence="7">
    <location>
        <begin position="87"/>
        <end position="105"/>
    </location>
</feature>
<proteinExistence type="inferred from homology"/>
<evidence type="ECO:0000256" key="7">
    <source>
        <dbReference type="SAM" id="Phobius"/>
    </source>
</evidence>
<sequence>MTTLTSAAPASSKASDVGDNILDGAKSGPYNLSIQAGIAGAILIVLGLVLCFFGYRIYHVTLFIVGFYFLGNLTYIGMVNAGVSSNTLLLVISIAVGVVGGIFLVFCSRLGVAILGALALYALGLWILGWKPNGVITSNTGRIILLVALAVVGFIAGLFSPDEMVIVGTAIVGAYSFIIGVDFYAHTGFKEEADSFINSKNTIDSHFDNQPAVIYAMLGSFLALAVIGMIVQFYSWGRRRPFRPATVAPMAGAPVAAPVAGAPVYASKPSRFAGFWRRRNYY</sequence>
<evidence type="ECO:0000256" key="3">
    <source>
        <dbReference type="ARBA" id="ARBA00022692"/>
    </source>
</evidence>
<dbReference type="GO" id="GO:0005886">
    <property type="term" value="C:plasma membrane"/>
    <property type="evidence" value="ECO:0007669"/>
    <property type="project" value="TreeGrafter"/>
</dbReference>
<accession>A0A9P6RJV1</accession>
<reference evidence="9" key="1">
    <citation type="journal article" date="2020" name="Fungal Divers.">
        <title>Resolving the Mortierellaceae phylogeny through synthesis of multi-gene phylogenetics and phylogenomics.</title>
        <authorList>
            <person name="Vandepol N."/>
            <person name="Liber J."/>
            <person name="Desiro A."/>
            <person name="Na H."/>
            <person name="Kennedy M."/>
            <person name="Barry K."/>
            <person name="Grigoriev I.V."/>
            <person name="Miller A.N."/>
            <person name="O'Donnell K."/>
            <person name="Stajich J.E."/>
            <person name="Bonito G."/>
        </authorList>
    </citation>
    <scope>NUCLEOTIDE SEQUENCE</scope>
    <source>
        <strain evidence="9">REB-010B</strain>
    </source>
</reference>
<evidence type="ECO:0000259" key="8">
    <source>
        <dbReference type="Pfam" id="PF13886"/>
    </source>
</evidence>
<evidence type="ECO:0000256" key="5">
    <source>
        <dbReference type="ARBA" id="ARBA00023136"/>
    </source>
</evidence>
<evidence type="ECO:0000256" key="2">
    <source>
        <dbReference type="ARBA" id="ARBA00006244"/>
    </source>
</evidence>
<gene>
    <name evidence="9" type="ORF">BGZ99_005429</name>
</gene>
<dbReference type="EMBL" id="JAAAIP010000350">
    <property type="protein sequence ID" value="KAG0318840.1"/>
    <property type="molecule type" value="Genomic_DNA"/>
</dbReference>
<protein>
    <recommendedName>
        <fullName evidence="6">Transmembrane protein 198</fullName>
    </recommendedName>
</protein>
<evidence type="ECO:0000313" key="10">
    <source>
        <dbReference type="Proteomes" id="UP000738325"/>
    </source>
</evidence>
<organism evidence="9 10">
    <name type="scientific">Dissophora globulifera</name>
    <dbReference type="NCBI Taxonomy" id="979702"/>
    <lineage>
        <taxon>Eukaryota</taxon>
        <taxon>Fungi</taxon>
        <taxon>Fungi incertae sedis</taxon>
        <taxon>Mucoromycota</taxon>
        <taxon>Mortierellomycotina</taxon>
        <taxon>Mortierellomycetes</taxon>
        <taxon>Mortierellales</taxon>
        <taxon>Mortierellaceae</taxon>
        <taxon>Dissophora</taxon>
    </lineage>
</organism>
<dbReference type="InterPro" id="IPR040236">
    <property type="entry name" value="TMEM198"/>
</dbReference>
<keyword evidence="4 7" id="KW-1133">Transmembrane helix</keyword>
<dbReference type="AlphaFoldDB" id="A0A9P6RJV1"/>
<dbReference type="PANTHER" id="PTHR31247:SF5">
    <property type="entry name" value="DUF4203 DOMAIN-CONTAINING PROTEIN"/>
    <property type="match status" value="1"/>
</dbReference>
<name>A0A9P6RJV1_9FUNG</name>
<feature type="transmembrane region" description="Helical" evidence="7">
    <location>
        <begin position="212"/>
        <end position="234"/>
    </location>
</feature>
<evidence type="ECO:0000256" key="1">
    <source>
        <dbReference type="ARBA" id="ARBA00004141"/>
    </source>
</evidence>
<comment type="caution">
    <text evidence="9">The sequence shown here is derived from an EMBL/GenBank/DDBJ whole genome shotgun (WGS) entry which is preliminary data.</text>
</comment>
<keyword evidence="10" id="KW-1185">Reference proteome</keyword>
<dbReference type="Proteomes" id="UP000738325">
    <property type="component" value="Unassembled WGS sequence"/>
</dbReference>
<keyword evidence="3 7" id="KW-0812">Transmembrane</keyword>
<dbReference type="OrthoDB" id="102260at2759"/>
<dbReference type="Pfam" id="PF13886">
    <property type="entry name" value="TM7S3_TM198"/>
    <property type="match status" value="1"/>
</dbReference>
<evidence type="ECO:0000256" key="4">
    <source>
        <dbReference type="ARBA" id="ARBA00022989"/>
    </source>
</evidence>
<evidence type="ECO:0000256" key="6">
    <source>
        <dbReference type="ARBA" id="ARBA00049737"/>
    </source>
</evidence>
<feature type="transmembrane region" description="Helical" evidence="7">
    <location>
        <begin position="60"/>
        <end position="81"/>
    </location>
</feature>
<comment type="subcellular location">
    <subcellularLocation>
        <location evidence="1">Membrane</location>
        <topology evidence="1">Multi-pass membrane protein</topology>
    </subcellularLocation>
</comment>